<dbReference type="Pfam" id="PF02674">
    <property type="entry name" value="Colicin_V"/>
    <property type="match status" value="1"/>
</dbReference>
<dbReference type="GO" id="GO:0016020">
    <property type="term" value="C:membrane"/>
    <property type="evidence" value="ECO:0007669"/>
    <property type="project" value="UniProtKB-SubCell"/>
</dbReference>
<keyword evidence="3 5" id="KW-1133">Transmembrane helix</keyword>
<evidence type="ECO:0000256" key="4">
    <source>
        <dbReference type="ARBA" id="ARBA00023136"/>
    </source>
</evidence>
<comment type="subcellular location">
    <subcellularLocation>
        <location evidence="1">Membrane</location>
        <topology evidence="1">Multi-pass membrane protein</topology>
    </subcellularLocation>
</comment>
<feature type="transmembrane region" description="Helical" evidence="5">
    <location>
        <begin position="65"/>
        <end position="85"/>
    </location>
</feature>
<evidence type="ECO:0000256" key="2">
    <source>
        <dbReference type="ARBA" id="ARBA00022692"/>
    </source>
</evidence>
<proteinExistence type="predicted"/>
<keyword evidence="7" id="KW-1185">Reference proteome</keyword>
<evidence type="ECO:0000313" key="7">
    <source>
        <dbReference type="Proteomes" id="UP000473278"/>
    </source>
</evidence>
<dbReference type="PANTHER" id="PTHR37306">
    <property type="entry name" value="COLICIN V PRODUCTION PROTEIN"/>
    <property type="match status" value="1"/>
</dbReference>
<evidence type="ECO:0000256" key="1">
    <source>
        <dbReference type="ARBA" id="ARBA00004141"/>
    </source>
</evidence>
<dbReference type="PANTHER" id="PTHR37306:SF1">
    <property type="entry name" value="COLICIN V PRODUCTION PROTEIN"/>
    <property type="match status" value="1"/>
</dbReference>
<reference evidence="6 7" key="1">
    <citation type="submission" date="2020-02" db="EMBL/GenBank/DDBJ databases">
        <title>Balneolaceae bacterium YR4-1, complete genome.</title>
        <authorList>
            <person name="Li Y."/>
            <person name="Wu S."/>
        </authorList>
    </citation>
    <scope>NUCLEOTIDE SEQUENCE [LARGE SCALE GENOMIC DNA]</scope>
    <source>
        <strain evidence="6 7">YR4-1</strain>
    </source>
</reference>
<dbReference type="InterPro" id="IPR003825">
    <property type="entry name" value="Colicin-V_CvpA"/>
</dbReference>
<evidence type="ECO:0000256" key="5">
    <source>
        <dbReference type="SAM" id="Phobius"/>
    </source>
</evidence>
<dbReference type="Proteomes" id="UP000473278">
    <property type="component" value="Unassembled WGS sequence"/>
</dbReference>
<evidence type="ECO:0000313" key="6">
    <source>
        <dbReference type="EMBL" id="NGP77879.1"/>
    </source>
</evidence>
<sequence length="185" mass="20557">MNLLDYLILIPIVFFCYRGFVNGIIHEVLSIVGIVLAVFLSFQYMDNVASLIRPMFSENAGYIPLLSGALIFVGTISAVQLIAFLSKKFLETIKLNFVNRLAGVAFGFLKSGIVVSALLLILAGFNLPSQEARENSISYPYIIYLAPYTYDAVALIYPGAEYFTETVEKTLGKYNPIENFPTLDK</sequence>
<feature type="transmembrane region" description="Helical" evidence="5">
    <location>
        <begin position="97"/>
        <end position="125"/>
    </location>
</feature>
<name>A0A6M1SS23_9BACT</name>
<dbReference type="AlphaFoldDB" id="A0A6M1SS23"/>
<organism evidence="6 7">
    <name type="scientific">Halalkalibaculum roseum</name>
    <dbReference type="NCBI Taxonomy" id="2709311"/>
    <lineage>
        <taxon>Bacteria</taxon>
        <taxon>Pseudomonadati</taxon>
        <taxon>Balneolota</taxon>
        <taxon>Balneolia</taxon>
        <taxon>Balneolales</taxon>
        <taxon>Balneolaceae</taxon>
        <taxon>Halalkalibaculum</taxon>
    </lineage>
</organism>
<accession>A0A6M1SS23</accession>
<dbReference type="GO" id="GO:0009403">
    <property type="term" value="P:toxin biosynthetic process"/>
    <property type="evidence" value="ECO:0007669"/>
    <property type="project" value="InterPro"/>
</dbReference>
<keyword evidence="2 5" id="KW-0812">Transmembrane</keyword>
<evidence type="ECO:0000256" key="3">
    <source>
        <dbReference type="ARBA" id="ARBA00022989"/>
    </source>
</evidence>
<protein>
    <submittedName>
        <fullName evidence="6">CvpA family protein</fullName>
    </submittedName>
</protein>
<gene>
    <name evidence="6" type="ORF">G3570_14620</name>
</gene>
<dbReference type="EMBL" id="JAALLT010000004">
    <property type="protein sequence ID" value="NGP77879.1"/>
    <property type="molecule type" value="Genomic_DNA"/>
</dbReference>
<feature type="transmembrane region" description="Helical" evidence="5">
    <location>
        <begin position="28"/>
        <end position="45"/>
    </location>
</feature>
<dbReference type="RefSeq" id="WP_165143574.1">
    <property type="nucleotide sequence ID" value="NZ_JAALLT010000004.1"/>
</dbReference>
<keyword evidence="4 5" id="KW-0472">Membrane</keyword>
<comment type="caution">
    <text evidence="6">The sequence shown here is derived from an EMBL/GenBank/DDBJ whole genome shotgun (WGS) entry which is preliminary data.</text>
</comment>